<name>A0ACD5VXQ0_AVESA</name>
<evidence type="ECO:0000313" key="1">
    <source>
        <dbReference type="EnsemblPlants" id="AVESA.00010b.r2.3DG0523800.1.CDS.1"/>
    </source>
</evidence>
<dbReference type="Proteomes" id="UP001732700">
    <property type="component" value="Chromosome 3D"/>
</dbReference>
<proteinExistence type="predicted"/>
<organism evidence="1 2">
    <name type="scientific">Avena sativa</name>
    <name type="common">Oat</name>
    <dbReference type="NCBI Taxonomy" id="4498"/>
    <lineage>
        <taxon>Eukaryota</taxon>
        <taxon>Viridiplantae</taxon>
        <taxon>Streptophyta</taxon>
        <taxon>Embryophyta</taxon>
        <taxon>Tracheophyta</taxon>
        <taxon>Spermatophyta</taxon>
        <taxon>Magnoliopsida</taxon>
        <taxon>Liliopsida</taxon>
        <taxon>Poales</taxon>
        <taxon>Poaceae</taxon>
        <taxon>BOP clade</taxon>
        <taxon>Pooideae</taxon>
        <taxon>Poodae</taxon>
        <taxon>Poeae</taxon>
        <taxon>Poeae Chloroplast Group 1 (Aveneae type)</taxon>
        <taxon>Aveninae</taxon>
        <taxon>Avena</taxon>
    </lineage>
</organism>
<keyword evidence="2" id="KW-1185">Reference proteome</keyword>
<dbReference type="EnsemblPlants" id="AVESA.00010b.r2.3DG0523800.1">
    <property type="protein sequence ID" value="AVESA.00010b.r2.3DG0523800.1.CDS.1"/>
    <property type="gene ID" value="AVESA.00010b.r2.3DG0523800"/>
</dbReference>
<evidence type="ECO:0000313" key="2">
    <source>
        <dbReference type="Proteomes" id="UP001732700"/>
    </source>
</evidence>
<accession>A0ACD5VXQ0</accession>
<reference evidence="1" key="2">
    <citation type="submission" date="2025-09" db="UniProtKB">
        <authorList>
            <consortium name="EnsemblPlants"/>
        </authorList>
    </citation>
    <scope>IDENTIFICATION</scope>
</reference>
<sequence length="289" mass="30979">MAPKRRTGKVVSSMVKTKVVKETVQVATTILPDSLPDTQPEPEVVDVQRSTDVQVELVTTPDAVEPPTSTKKAKRGGQDAGVKSPEPLVAEPPTSAKKAKRGGQEAGVKSPEPPVVVPVSVESQETQEDPFGYQDQPEKTAPAGKKPQAEEKKPAPDGPETPRQKSKPGGKSTSPSSKGGRGRGRRRRVGGGSRPEMGYKRFVYRVLKQVHPELGASGRTMEILDMMMADMFERLAEEAARLAKHAGKATLTSREVQSAVRLVLPGELAKHAVSEGTKAVTSYMSSSRD</sequence>
<reference evidence="1" key="1">
    <citation type="submission" date="2021-05" db="EMBL/GenBank/DDBJ databases">
        <authorList>
            <person name="Scholz U."/>
            <person name="Mascher M."/>
            <person name="Fiebig A."/>
        </authorList>
    </citation>
    <scope>NUCLEOTIDE SEQUENCE [LARGE SCALE GENOMIC DNA]</scope>
</reference>
<protein>
    <submittedName>
        <fullName evidence="1">Uncharacterized protein</fullName>
    </submittedName>
</protein>